<feature type="region of interest" description="Disordered" evidence="1">
    <location>
        <begin position="90"/>
        <end position="122"/>
    </location>
</feature>
<keyword evidence="3" id="KW-1185">Reference proteome</keyword>
<organism evidence="2 3">
    <name type="scientific">Geodermatophilus africanus</name>
    <dbReference type="NCBI Taxonomy" id="1137993"/>
    <lineage>
        <taxon>Bacteria</taxon>
        <taxon>Bacillati</taxon>
        <taxon>Actinomycetota</taxon>
        <taxon>Actinomycetes</taxon>
        <taxon>Geodermatophilales</taxon>
        <taxon>Geodermatophilaceae</taxon>
        <taxon>Geodermatophilus</taxon>
    </lineage>
</organism>
<name>A0A1H3CJ72_9ACTN</name>
<reference evidence="3" key="1">
    <citation type="submission" date="2016-10" db="EMBL/GenBank/DDBJ databases">
        <authorList>
            <person name="Varghese N."/>
            <person name="Submissions S."/>
        </authorList>
    </citation>
    <scope>NUCLEOTIDE SEQUENCE [LARGE SCALE GENOMIC DNA]</scope>
    <source>
        <strain evidence="3">DSM 45422</strain>
    </source>
</reference>
<sequence length="122" mass="12408">MSRPHRTLDGAAAIARAALPETAAADLDRLAHAVLARPGAALGAVLRAVLPGTTGARWLRSEGLPPTTRAADLTAEQWLSLHRCCAAAGHAPVPGAPAGRSGRPNSAHGRASGAHAIPRWGQ</sequence>
<evidence type="ECO:0000313" key="3">
    <source>
        <dbReference type="Proteomes" id="UP000198921"/>
    </source>
</evidence>
<evidence type="ECO:0000256" key="1">
    <source>
        <dbReference type="SAM" id="MobiDB-lite"/>
    </source>
</evidence>
<accession>A0A1H3CJ72</accession>
<dbReference type="OrthoDB" id="5192807at2"/>
<dbReference type="Proteomes" id="UP000198921">
    <property type="component" value="Unassembled WGS sequence"/>
</dbReference>
<gene>
    <name evidence="2" type="ORF">SAMN05660209_00646</name>
</gene>
<protein>
    <submittedName>
        <fullName evidence="2">Uncharacterized protein</fullName>
    </submittedName>
</protein>
<dbReference type="RefSeq" id="WP_091151427.1">
    <property type="nucleotide sequence ID" value="NZ_FNOT01000002.1"/>
</dbReference>
<dbReference type="AlphaFoldDB" id="A0A1H3CJ72"/>
<dbReference type="EMBL" id="FNOT01000002">
    <property type="protein sequence ID" value="SDX54191.1"/>
    <property type="molecule type" value="Genomic_DNA"/>
</dbReference>
<evidence type="ECO:0000313" key="2">
    <source>
        <dbReference type="EMBL" id="SDX54191.1"/>
    </source>
</evidence>
<feature type="compositionally biased region" description="Low complexity" evidence="1">
    <location>
        <begin position="90"/>
        <end position="99"/>
    </location>
</feature>
<proteinExistence type="predicted"/>